<evidence type="ECO:0000313" key="3">
    <source>
        <dbReference type="Proteomes" id="UP000077384"/>
    </source>
</evidence>
<protein>
    <recommendedName>
        <fullName evidence="5">Mor transcription activator family protein</fullName>
    </recommendedName>
</protein>
<evidence type="ECO:0000313" key="1">
    <source>
        <dbReference type="EMBL" id="OAA90811.1"/>
    </source>
</evidence>
<dbReference type="Proteomes" id="UP000077384">
    <property type="component" value="Unassembled WGS sequence"/>
</dbReference>
<dbReference type="EMBL" id="LITQ01000029">
    <property type="protein sequence ID" value="OAA90811.1"/>
    <property type="molecule type" value="Genomic_DNA"/>
</dbReference>
<dbReference type="EMBL" id="LROR01000031">
    <property type="protein sequence ID" value="OBR96845.1"/>
    <property type="molecule type" value="Genomic_DNA"/>
</dbReference>
<sequence>MNENWYALIIASQFPVTVEQAFQILDAGKRITGRKEKYVKLTTKDLMEMERLRGQGLTYRAIGEMYGMSMNATFRRLKAFRKKVKRN</sequence>
<dbReference type="Proteomes" id="UP000093694">
    <property type="component" value="Unassembled WGS sequence"/>
</dbReference>
<reference evidence="2 4" key="2">
    <citation type="journal article" date="2016" name="Front. Microbiol.">
        <title>Industrial Acetogenic Biocatalysts: A Comparative Metabolic and Genomic Analysis.</title>
        <authorList>
            <person name="Bengelsdorf F."/>
            <person name="Poehlein A."/>
            <person name="Sonja S."/>
            <person name="Erz C."/>
            <person name="Hummel T."/>
            <person name="Hoffmeister S."/>
            <person name="Daniel R."/>
            <person name="Durre P."/>
        </authorList>
    </citation>
    <scope>NUCLEOTIDE SEQUENCE [LARGE SCALE GENOMIC DNA]</scope>
    <source>
        <strain evidence="2 4">PTA-10522</strain>
    </source>
</reference>
<accession>A0A166RHJ9</accession>
<evidence type="ECO:0000313" key="4">
    <source>
        <dbReference type="Proteomes" id="UP000093694"/>
    </source>
</evidence>
<dbReference type="PATRIC" id="fig|1705578.3.peg.2223"/>
<comment type="caution">
    <text evidence="1">The sequence shown here is derived from an EMBL/GenBank/DDBJ whole genome shotgun (WGS) entry which is preliminary data.</text>
</comment>
<reference evidence="1 3" key="1">
    <citation type="journal article" date="2015" name="Biotechnol. Bioeng.">
        <title>Genome sequence and phenotypic characterization of Caulobacter segnis.</title>
        <authorList>
            <person name="Patel S."/>
            <person name="Fletcher B."/>
            <person name="Scott D.C."/>
            <person name="Ely B."/>
        </authorList>
    </citation>
    <scope>NUCLEOTIDE SEQUENCE [LARGE SCALE GENOMIC DNA]</scope>
    <source>
        <strain evidence="1 3">PS02</strain>
    </source>
</reference>
<dbReference type="RefSeq" id="WP_063601972.1">
    <property type="nucleotide sequence ID" value="NZ_LITQ01000029.1"/>
</dbReference>
<keyword evidence="4" id="KW-1185">Reference proteome</keyword>
<proteinExistence type="predicted"/>
<evidence type="ECO:0000313" key="2">
    <source>
        <dbReference type="EMBL" id="OBR96845.1"/>
    </source>
</evidence>
<gene>
    <name evidence="2" type="ORF">CLCOS_06890</name>
    <name evidence="1" type="ORF">WX73_01961</name>
</gene>
<dbReference type="AlphaFoldDB" id="A0A166RHJ9"/>
<evidence type="ECO:0008006" key="5">
    <source>
        <dbReference type="Google" id="ProtNLM"/>
    </source>
</evidence>
<organism evidence="1 3">
    <name type="scientific">Clostridium coskatii</name>
    <dbReference type="NCBI Taxonomy" id="1705578"/>
    <lineage>
        <taxon>Bacteria</taxon>
        <taxon>Bacillati</taxon>
        <taxon>Bacillota</taxon>
        <taxon>Clostridia</taxon>
        <taxon>Eubacteriales</taxon>
        <taxon>Clostridiaceae</taxon>
        <taxon>Clostridium</taxon>
    </lineage>
</organism>
<name>A0A166RHJ9_9CLOT</name>